<feature type="domain" description="AN1-type" evidence="6">
    <location>
        <begin position="94"/>
        <end position="142"/>
    </location>
</feature>
<protein>
    <recommendedName>
        <fullName evidence="6">AN1-type domain-containing protein</fullName>
    </recommendedName>
</protein>
<dbReference type="Proteomes" id="UP001359485">
    <property type="component" value="Unassembled WGS sequence"/>
</dbReference>
<evidence type="ECO:0000256" key="3">
    <source>
        <dbReference type="ARBA" id="ARBA00022771"/>
    </source>
</evidence>
<evidence type="ECO:0000256" key="4">
    <source>
        <dbReference type="ARBA" id="ARBA00022833"/>
    </source>
</evidence>
<dbReference type="Pfam" id="PF01428">
    <property type="entry name" value="zf-AN1"/>
    <property type="match status" value="2"/>
</dbReference>
<dbReference type="Pfam" id="PF25403">
    <property type="entry name" value="zf-C2H2_ZFAND2"/>
    <property type="match status" value="1"/>
</dbReference>
<dbReference type="PANTHER" id="PTHR14677">
    <property type="entry name" value="ARSENITE INDUCUBLE RNA ASSOCIATED PROTEIN AIP-1-RELATED"/>
    <property type="match status" value="1"/>
</dbReference>
<dbReference type="PROSITE" id="PS51039">
    <property type="entry name" value="ZF_AN1"/>
    <property type="match status" value="2"/>
</dbReference>
<evidence type="ECO:0000256" key="5">
    <source>
        <dbReference type="PROSITE-ProRule" id="PRU00449"/>
    </source>
</evidence>
<sequence>MEFPQVGEHCNEVTCNKLDFLPIKCDACGKIFCCEHMNYEKHKCPGAHKKDVQVPVCPLCGLPVPTPRNQKPDVTVSAHIDNHCMADPAKAKKKVNSNKCNVPGCKIKEMIPVICAQCKKNFCLLHRFPDVHSCQKQKNGPLKAALARQQESTSSHIKAVHGLLSEDEALARALSASLNDVEGFFGQKEGNGRRTMNSIGPQRCHVS</sequence>
<dbReference type="InterPro" id="IPR000058">
    <property type="entry name" value="Znf_AN1"/>
</dbReference>
<evidence type="ECO:0000256" key="2">
    <source>
        <dbReference type="ARBA" id="ARBA00022737"/>
    </source>
</evidence>
<accession>A0ABR1B9Y8</accession>
<dbReference type="PANTHER" id="PTHR14677:SF20">
    <property type="entry name" value="ZINC FINGER AN1-TYPE CONTAINING 2A-RELATED"/>
    <property type="match status" value="1"/>
</dbReference>
<evidence type="ECO:0000259" key="6">
    <source>
        <dbReference type="PROSITE" id="PS51039"/>
    </source>
</evidence>
<comment type="caution">
    <text evidence="7">The sequence shown here is derived from an EMBL/GenBank/DDBJ whole genome shotgun (WGS) entry which is preliminary data.</text>
</comment>
<dbReference type="SUPFAM" id="SSF118310">
    <property type="entry name" value="AN1-like Zinc finger"/>
    <property type="match status" value="2"/>
</dbReference>
<feature type="domain" description="AN1-type" evidence="6">
    <location>
        <begin position="4"/>
        <end position="52"/>
    </location>
</feature>
<reference evidence="7 8" key="1">
    <citation type="submission" date="2023-09" db="EMBL/GenBank/DDBJ databases">
        <title>Genomes of two closely related lineages of the louse Polyplax serrata with different host specificities.</title>
        <authorList>
            <person name="Martinu J."/>
            <person name="Tarabai H."/>
            <person name="Stefka J."/>
            <person name="Hypsa V."/>
        </authorList>
    </citation>
    <scope>NUCLEOTIDE SEQUENCE [LARGE SCALE GENOMIC DNA]</scope>
    <source>
        <strain evidence="7">98ZLc_SE</strain>
    </source>
</reference>
<dbReference type="InterPro" id="IPR057357">
    <property type="entry name" value="Znf-C2H2_ZFAND2A/B"/>
</dbReference>
<proteinExistence type="predicted"/>
<keyword evidence="3 5" id="KW-0863">Zinc-finger</keyword>
<gene>
    <name evidence="7" type="ORF">RUM44_007603</name>
</gene>
<dbReference type="InterPro" id="IPR035896">
    <property type="entry name" value="AN1-like_Znf"/>
</dbReference>
<dbReference type="SMART" id="SM00154">
    <property type="entry name" value="ZnF_AN1"/>
    <property type="match status" value="2"/>
</dbReference>
<keyword evidence="4" id="KW-0862">Zinc</keyword>
<dbReference type="EMBL" id="JAWJWF010000002">
    <property type="protein sequence ID" value="KAK6637189.1"/>
    <property type="molecule type" value="Genomic_DNA"/>
</dbReference>
<evidence type="ECO:0000256" key="1">
    <source>
        <dbReference type="ARBA" id="ARBA00022723"/>
    </source>
</evidence>
<keyword evidence="8" id="KW-1185">Reference proteome</keyword>
<name>A0ABR1B9Y8_POLSC</name>
<organism evidence="7 8">
    <name type="scientific">Polyplax serrata</name>
    <name type="common">Common mouse louse</name>
    <dbReference type="NCBI Taxonomy" id="468196"/>
    <lineage>
        <taxon>Eukaryota</taxon>
        <taxon>Metazoa</taxon>
        <taxon>Ecdysozoa</taxon>
        <taxon>Arthropoda</taxon>
        <taxon>Hexapoda</taxon>
        <taxon>Insecta</taxon>
        <taxon>Pterygota</taxon>
        <taxon>Neoptera</taxon>
        <taxon>Paraneoptera</taxon>
        <taxon>Psocodea</taxon>
        <taxon>Troctomorpha</taxon>
        <taxon>Phthiraptera</taxon>
        <taxon>Anoplura</taxon>
        <taxon>Polyplacidae</taxon>
        <taxon>Polyplax</taxon>
    </lineage>
</organism>
<evidence type="ECO:0000313" key="8">
    <source>
        <dbReference type="Proteomes" id="UP001359485"/>
    </source>
</evidence>
<keyword evidence="1" id="KW-0479">Metal-binding</keyword>
<evidence type="ECO:0000313" key="7">
    <source>
        <dbReference type="EMBL" id="KAK6637189.1"/>
    </source>
</evidence>
<dbReference type="Gene3D" id="4.10.1110.10">
    <property type="entry name" value="AN1-like Zinc finger"/>
    <property type="match status" value="2"/>
</dbReference>
<keyword evidence="2" id="KW-0677">Repeat</keyword>